<dbReference type="Gramene" id="PSR94768">
    <property type="protein sequence ID" value="PSR94768"/>
    <property type="gene ID" value="CEY00_Acc25522"/>
</dbReference>
<name>A0A2R6PNX5_ACTCC</name>
<dbReference type="InParanoid" id="A0A2R6PNX5"/>
<reference evidence="3" key="2">
    <citation type="journal article" date="2018" name="BMC Genomics">
        <title>A manually annotated Actinidia chinensis var. chinensis (kiwifruit) genome highlights the challenges associated with draft genomes and gene prediction in plants.</title>
        <authorList>
            <person name="Pilkington S.M."/>
            <person name="Crowhurst R."/>
            <person name="Hilario E."/>
            <person name="Nardozza S."/>
            <person name="Fraser L."/>
            <person name="Peng Y."/>
            <person name="Gunaseelan K."/>
            <person name="Simpson R."/>
            <person name="Tahir J."/>
            <person name="Deroles S.C."/>
            <person name="Templeton K."/>
            <person name="Luo Z."/>
            <person name="Davy M."/>
            <person name="Cheng C."/>
            <person name="McNeilage M."/>
            <person name="Scaglione D."/>
            <person name="Liu Y."/>
            <person name="Zhang Q."/>
            <person name="Datson P."/>
            <person name="De Silva N."/>
            <person name="Gardiner S.E."/>
            <person name="Bassett H."/>
            <person name="Chagne D."/>
            <person name="McCallum J."/>
            <person name="Dzierzon H."/>
            <person name="Deng C."/>
            <person name="Wang Y.Y."/>
            <person name="Barron L."/>
            <person name="Manako K."/>
            <person name="Bowen J."/>
            <person name="Foster T.M."/>
            <person name="Erridge Z.A."/>
            <person name="Tiffin H."/>
            <person name="Waite C.N."/>
            <person name="Davies K.M."/>
            <person name="Grierson E.P."/>
            <person name="Laing W.A."/>
            <person name="Kirk R."/>
            <person name="Chen X."/>
            <person name="Wood M."/>
            <person name="Montefiori M."/>
            <person name="Brummell D.A."/>
            <person name="Schwinn K.E."/>
            <person name="Catanach A."/>
            <person name="Fullerton C."/>
            <person name="Li D."/>
            <person name="Meiyalaghan S."/>
            <person name="Nieuwenhuizen N."/>
            <person name="Read N."/>
            <person name="Prakash R."/>
            <person name="Hunter D."/>
            <person name="Zhang H."/>
            <person name="McKenzie M."/>
            <person name="Knabel M."/>
            <person name="Harris A."/>
            <person name="Allan A.C."/>
            <person name="Gleave A."/>
            <person name="Chen A."/>
            <person name="Janssen B.J."/>
            <person name="Plunkett B."/>
            <person name="Ampomah-Dwamena C."/>
            <person name="Voogd C."/>
            <person name="Leif D."/>
            <person name="Lafferty D."/>
            <person name="Souleyre E.J.F."/>
            <person name="Varkonyi-Gasic E."/>
            <person name="Gambi F."/>
            <person name="Hanley J."/>
            <person name="Yao J.L."/>
            <person name="Cheung J."/>
            <person name="David K.M."/>
            <person name="Warren B."/>
            <person name="Marsh K."/>
            <person name="Snowden K.C."/>
            <person name="Lin-Wang K."/>
            <person name="Brian L."/>
            <person name="Martinez-Sanchez M."/>
            <person name="Wang M."/>
            <person name="Ileperuma N."/>
            <person name="Macnee N."/>
            <person name="Campin R."/>
            <person name="McAtee P."/>
            <person name="Drummond R.S.M."/>
            <person name="Espley R.V."/>
            <person name="Ireland H.S."/>
            <person name="Wu R."/>
            <person name="Atkinson R.G."/>
            <person name="Karunairetnam S."/>
            <person name="Bulley S."/>
            <person name="Chunkath S."/>
            <person name="Hanley Z."/>
            <person name="Storey R."/>
            <person name="Thrimawithana A.H."/>
            <person name="Thomson S."/>
            <person name="David C."/>
            <person name="Testolin R."/>
            <person name="Huang H."/>
            <person name="Hellens R.P."/>
            <person name="Schaffer R.J."/>
        </authorList>
    </citation>
    <scope>NUCLEOTIDE SEQUENCE [LARGE SCALE GENOMIC DNA]</scope>
    <source>
        <strain evidence="3">cv. Red5</strain>
    </source>
</reference>
<dbReference type="Proteomes" id="UP000241394">
    <property type="component" value="Chromosome LG23"/>
</dbReference>
<accession>A0A2R6PNX5</accession>
<keyword evidence="2" id="KW-0238">DNA-binding</keyword>
<evidence type="ECO:0000313" key="2">
    <source>
        <dbReference type="EMBL" id="PSR94768.1"/>
    </source>
</evidence>
<gene>
    <name evidence="2" type="ORF">CEY00_Acc25522</name>
</gene>
<comment type="caution">
    <text evidence="2">The sequence shown here is derived from an EMBL/GenBank/DDBJ whole genome shotgun (WGS) entry which is preliminary data.</text>
</comment>
<keyword evidence="3" id="KW-1185">Reference proteome</keyword>
<dbReference type="EMBL" id="NKQK01000023">
    <property type="protein sequence ID" value="PSR94768.1"/>
    <property type="molecule type" value="Genomic_DNA"/>
</dbReference>
<dbReference type="OrthoDB" id="968650at2759"/>
<keyword evidence="2" id="KW-0371">Homeobox</keyword>
<dbReference type="AlphaFoldDB" id="A0A2R6PNX5"/>
<sequence>MKPQNLSSESSLVHESKRTIGEKFWQICEAARVAVAENNRPLKRKGKGNPPISFPREMERRNGNRGYRGLEDPIRTVMFLGSWSHT</sequence>
<organism evidence="2 3">
    <name type="scientific">Actinidia chinensis var. chinensis</name>
    <name type="common">Chinese soft-hair kiwi</name>
    <dbReference type="NCBI Taxonomy" id="1590841"/>
    <lineage>
        <taxon>Eukaryota</taxon>
        <taxon>Viridiplantae</taxon>
        <taxon>Streptophyta</taxon>
        <taxon>Embryophyta</taxon>
        <taxon>Tracheophyta</taxon>
        <taxon>Spermatophyta</taxon>
        <taxon>Magnoliopsida</taxon>
        <taxon>eudicotyledons</taxon>
        <taxon>Gunneridae</taxon>
        <taxon>Pentapetalae</taxon>
        <taxon>asterids</taxon>
        <taxon>Ericales</taxon>
        <taxon>Actinidiaceae</taxon>
        <taxon>Actinidia</taxon>
    </lineage>
</organism>
<evidence type="ECO:0000313" key="3">
    <source>
        <dbReference type="Proteomes" id="UP000241394"/>
    </source>
</evidence>
<feature type="compositionally biased region" description="Basic and acidic residues" evidence="1">
    <location>
        <begin position="56"/>
        <end position="68"/>
    </location>
</feature>
<dbReference type="GO" id="GO:0003677">
    <property type="term" value="F:DNA binding"/>
    <property type="evidence" value="ECO:0007669"/>
    <property type="project" value="UniProtKB-KW"/>
</dbReference>
<evidence type="ECO:0000256" key="1">
    <source>
        <dbReference type="SAM" id="MobiDB-lite"/>
    </source>
</evidence>
<dbReference type="OMA" id="DATNHRT"/>
<protein>
    <submittedName>
        <fullName evidence="2">Homeobox protein</fullName>
    </submittedName>
</protein>
<feature type="region of interest" description="Disordered" evidence="1">
    <location>
        <begin position="41"/>
        <end position="68"/>
    </location>
</feature>
<proteinExistence type="predicted"/>
<reference evidence="2 3" key="1">
    <citation type="submission" date="2017-07" db="EMBL/GenBank/DDBJ databases">
        <title>An improved, manually edited Actinidia chinensis var. chinensis (kiwifruit) genome highlights the challenges associated with draft genomes and gene prediction in plants.</title>
        <authorList>
            <person name="Pilkington S."/>
            <person name="Crowhurst R."/>
            <person name="Hilario E."/>
            <person name="Nardozza S."/>
            <person name="Fraser L."/>
            <person name="Peng Y."/>
            <person name="Gunaseelan K."/>
            <person name="Simpson R."/>
            <person name="Tahir J."/>
            <person name="Deroles S."/>
            <person name="Templeton K."/>
            <person name="Luo Z."/>
            <person name="Davy M."/>
            <person name="Cheng C."/>
            <person name="Mcneilage M."/>
            <person name="Scaglione D."/>
            <person name="Liu Y."/>
            <person name="Zhang Q."/>
            <person name="Datson P."/>
            <person name="De Silva N."/>
            <person name="Gardiner S."/>
            <person name="Bassett H."/>
            <person name="Chagne D."/>
            <person name="Mccallum J."/>
            <person name="Dzierzon H."/>
            <person name="Deng C."/>
            <person name="Wang Y.-Y."/>
            <person name="Barron N."/>
            <person name="Manako K."/>
            <person name="Bowen J."/>
            <person name="Foster T."/>
            <person name="Erridge Z."/>
            <person name="Tiffin H."/>
            <person name="Waite C."/>
            <person name="Davies K."/>
            <person name="Grierson E."/>
            <person name="Laing W."/>
            <person name="Kirk R."/>
            <person name="Chen X."/>
            <person name="Wood M."/>
            <person name="Montefiori M."/>
            <person name="Brummell D."/>
            <person name="Schwinn K."/>
            <person name="Catanach A."/>
            <person name="Fullerton C."/>
            <person name="Li D."/>
            <person name="Meiyalaghan S."/>
            <person name="Nieuwenhuizen N."/>
            <person name="Read N."/>
            <person name="Prakash R."/>
            <person name="Hunter D."/>
            <person name="Zhang H."/>
            <person name="Mckenzie M."/>
            <person name="Knabel M."/>
            <person name="Harris A."/>
            <person name="Allan A."/>
            <person name="Chen A."/>
            <person name="Janssen B."/>
            <person name="Plunkett B."/>
            <person name="Dwamena C."/>
            <person name="Voogd C."/>
            <person name="Leif D."/>
            <person name="Lafferty D."/>
            <person name="Souleyre E."/>
            <person name="Varkonyi-Gasic E."/>
            <person name="Gambi F."/>
            <person name="Hanley J."/>
            <person name="Yao J.-L."/>
            <person name="Cheung J."/>
            <person name="David K."/>
            <person name="Warren B."/>
            <person name="Marsh K."/>
            <person name="Snowden K."/>
            <person name="Lin-Wang K."/>
            <person name="Brian L."/>
            <person name="Martinez-Sanchez M."/>
            <person name="Wang M."/>
            <person name="Ileperuma N."/>
            <person name="Macnee N."/>
            <person name="Campin R."/>
            <person name="Mcatee P."/>
            <person name="Drummond R."/>
            <person name="Espley R."/>
            <person name="Ireland H."/>
            <person name="Wu R."/>
            <person name="Atkinson R."/>
            <person name="Karunairetnam S."/>
            <person name="Bulley S."/>
            <person name="Chunkath S."/>
            <person name="Hanley Z."/>
            <person name="Storey R."/>
            <person name="Thrimawithana A."/>
            <person name="Thomson S."/>
            <person name="David C."/>
            <person name="Testolin R."/>
        </authorList>
    </citation>
    <scope>NUCLEOTIDE SEQUENCE [LARGE SCALE GENOMIC DNA]</scope>
    <source>
        <strain evidence="3">cv. Red5</strain>
        <tissue evidence="2">Young leaf</tissue>
    </source>
</reference>